<dbReference type="InterPro" id="IPR024445">
    <property type="entry name" value="Tnp_ISXO2-like"/>
</dbReference>
<accession>A0ABQ8L3S0</accession>
<feature type="domain" description="ISXO2-like transposase" evidence="1">
    <location>
        <begin position="110"/>
        <end position="264"/>
    </location>
</feature>
<organism evidence="2 3">
    <name type="scientific">Labeo rohita</name>
    <name type="common">Indian major carp</name>
    <name type="synonym">Cyprinus rohita</name>
    <dbReference type="NCBI Taxonomy" id="84645"/>
    <lineage>
        <taxon>Eukaryota</taxon>
        <taxon>Metazoa</taxon>
        <taxon>Chordata</taxon>
        <taxon>Craniata</taxon>
        <taxon>Vertebrata</taxon>
        <taxon>Euteleostomi</taxon>
        <taxon>Actinopterygii</taxon>
        <taxon>Neopterygii</taxon>
        <taxon>Teleostei</taxon>
        <taxon>Ostariophysi</taxon>
        <taxon>Cypriniformes</taxon>
        <taxon>Cyprinidae</taxon>
        <taxon>Labeoninae</taxon>
        <taxon>Labeonini</taxon>
        <taxon>Labeo</taxon>
    </lineage>
</organism>
<comment type="caution">
    <text evidence="2">The sequence shown here is derived from an EMBL/GenBank/DDBJ whole genome shotgun (WGS) entry which is preliminary data.</text>
</comment>
<dbReference type="Pfam" id="PF12762">
    <property type="entry name" value="DDE_Tnp_IS1595"/>
    <property type="match status" value="1"/>
</dbReference>
<evidence type="ECO:0000313" key="3">
    <source>
        <dbReference type="Proteomes" id="UP000830375"/>
    </source>
</evidence>
<dbReference type="SMART" id="SM01126">
    <property type="entry name" value="DDE_Tnp_IS1595"/>
    <property type="match status" value="1"/>
</dbReference>
<protein>
    <recommendedName>
        <fullName evidence="1">ISXO2-like transposase domain-containing protein</fullName>
    </recommendedName>
</protein>
<dbReference type="InterPro" id="IPR053164">
    <property type="entry name" value="IS1016-like_transposase"/>
</dbReference>
<reference evidence="2 3" key="1">
    <citation type="submission" date="2022-01" db="EMBL/GenBank/DDBJ databases">
        <title>A high-quality chromosome-level genome assembly of rohu carp, Labeo rohita.</title>
        <authorList>
            <person name="Arick M.A. II"/>
            <person name="Hsu C.-Y."/>
            <person name="Magbanua Z."/>
            <person name="Pechanova O."/>
            <person name="Grover C."/>
            <person name="Miller E."/>
            <person name="Thrash A."/>
            <person name="Ezzel L."/>
            <person name="Alam S."/>
            <person name="Benzie J."/>
            <person name="Hamilton M."/>
            <person name="Karsi A."/>
            <person name="Lawrence M.L."/>
            <person name="Peterson D.G."/>
        </authorList>
    </citation>
    <scope>NUCLEOTIDE SEQUENCE [LARGE SCALE GENOMIC DNA]</scope>
    <source>
        <strain evidence="3">BAU-BD-2019</strain>
        <tissue evidence="2">Blood</tissue>
    </source>
</reference>
<name>A0ABQ8L3S0_LABRO</name>
<proteinExistence type="predicted"/>
<evidence type="ECO:0000313" key="2">
    <source>
        <dbReference type="EMBL" id="KAI2644592.1"/>
    </source>
</evidence>
<dbReference type="EMBL" id="JACTAM010002485">
    <property type="protein sequence ID" value="KAI2644592.1"/>
    <property type="molecule type" value="Genomic_DNA"/>
</dbReference>
<dbReference type="PANTHER" id="PTHR47163:SF2">
    <property type="entry name" value="SI:DKEY-17M8.2"/>
    <property type="match status" value="1"/>
</dbReference>
<dbReference type="PANTHER" id="PTHR47163">
    <property type="entry name" value="DDE_TNP_IS1595 DOMAIN-CONTAINING PROTEIN"/>
    <property type="match status" value="1"/>
</dbReference>
<gene>
    <name evidence="2" type="ORF">H4Q32_030528</name>
</gene>
<sequence>MIKWLQKKGLLCKAPSCRHCGKKMRIKAHNGRDGYIWTCRRNTHRRITLSIRYGSLFYNSRIPLGLHLRQIDLMEDCVAKTSTTLSRMNKLLRKVCIKALRNLKRRTGLRVGGKSRQKFVAIDESKFAHKRKFNRGRCCTTWQRRKGWVFGIMEFKGSRRLPVLKMVKDRSRTTLMPIITRHIRRGSTVYSDNWRAYLNALQPLGYRHLTVNHSKNFVDPQTGCHTQHIERAWLAIKAQVSRFRGNKTTKLLREHLKFIQWHYWLGRRNRKGSLAQLIHDIRKAYRFRFH</sequence>
<dbReference type="Proteomes" id="UP000830375">
    <property type="component" value="Unassembled WGS sequence"/>
</dbReference>
<keyword evidence="3" id="KW-1185">Reference proteome</keyword>
<evidence type="ECO:0000259" key="1">
    <source>
        <dbReference type="SMART" id="SM01126"/>
    </source>
</evidence>